<reference evidence="7 8" key="1">
    <citation type="submission" date="2016-02" db="EMBL/GenBank/DDBJ databases">
        <authorList>
            <person name="Wen L."/>
            <person name="He K."/>
            <person name="Yang H."/>
        </authorList>
    </citation>
    <scope>NUCLEOTIDE SEQUENCE [LARGE SCALE GENOMIC DNA]</scope>
    <source>
        <strain evidence="7">ShG14-8</strain>
    </source>
</reference>
<evidence type="ECO:0008006" key="9">
    <source>
        <dbReference type="Google" id="ProtNLM"/>
    </source>
</evidence>
<keyword evidence="2" id="KW-1003">Cell membrane</keyword>
<dbReference type="InterPro" id="IPR050833">
    <property type="entry name" value="Poly_Biosynth_Transport"/>
</dbReference>
<feature type="transmembrane region" description="Helical" evidence="6">
    <location>
        <begin position="259"/>
        <end position="277"/>
    </location>
</feature>
<keyword evidence="3 6" id="KW-0812">Transmembrane</keyword>
<dbReference type="PANTHER" id="PTHR30250">
    <property type="entry name" value="PST FAMILY PREDICTED COLANIC ACID TRANSPORTER"/>
    <property type="match status" value="1"/>
</dbReference>
<comment type="caution">
    <text evidence="7">The sequence shown here is derived from an EMBL/GenBank/DDBJ whole genome shotgun (WGS) entry which is preliminary data.</text>
</comment>
<sequence length="422" mass="45747">MTSIQSVLAAFAIILIDLLGRAGLDKVLALAGGPTLCALWAQLQSVVELVGAVTTAGVLQGLTVLITQASESRHEKVLLRDALKLGAGTSLAAGLIVALASPRLAVWLTRGEIETDLFLLAALAGCIAVVPATLNAYWLGKHQQQRMLWLALLTSLTLLLVAASAWLGMSLRGLIWVQSLVTAVIGIVIWQYIHKLSEVRDDSVDEAEYFRKLVKFVPVGLVIGIMSPVSMLLVRGMLSGTLSWSDVGFLQALWRSTEWVTATAAGVLSLIFLPRFSSTYGSAKFRKEMMRAGVMVLVPAACLLLLIFFNQRSMLAALYDARFVVSDKTAGLFMLGCWIRIAAWLFLFGLFSAHRTGLIMAGEALSLPLYALLLWLFASGMTMERSALLYLASYLVYLAFSAASLLYSARVTAASQRDTEHK</sequence>
<feature type="transmembrane region" description="Helical" evidence="6">
    <location>
        <begin position="117"/>
        <end position="140"/>
    </location>
</feature>
<feature type="transmembrane region" description="Helical" evidence="6">
    <location>
        <begin position="213"/>
        <end position="234"/>
    </location>
</feature>
<proteinExistence type="predicted"/>
<feature type="transmembrane region" description="Helical" evidence="6">
    <location>
        <begin position="45"/>
        <end position="65"/>
    </location>
</feature>
<evidence type="ECO:0000256" key="5">
    <source>
        <dbReference type="ARBA" id="ARBA00023136"/>
    </source>
</evidence>
<keyword evidence="5 6" id="KW-0472">Membrane</keyword>
<organism evidence="7 8">
    <name type="scientific">Candidatus Gallionella acididurans</name>
    <dbReference type="NCBI Taxonomy" id="1796491"/>
    <lineage>
        <taxon>Bacteria</taxon>
        <taxon>Pseudomonadati</taxon>
        <taxon>Pseudomonadota</taxon>
        <taxon>Betaproteobacteria</taxon>
        <taxon>Nitrosomonadales</taxon>
        <taxon>Gallionellaceae</taxon>
        <taxon>Gallionella</taxon>
    </lineage>
</organism>
<dbReference type="EMBL" id="LSLI01000077">
    <property type="protein sequence ID" value="KXS31406.1"/>
    <property type="molecule type" value="Genomic_DNA"/>
</dbReference>
<keyword evidence="4 6" id="KW-1133">Transmembrane helix</keyword>
<evidence type="ECO:0000256" key="2">
    <source>
        <dbReference type="ARBA" id="ARBA00022475"/>
    </source>
</evidence>
<evidence type="ECO:0000256" key="1">
    <source>
        <dbReference type="ARBA" id="ARBA00004651"/>
    </source>
</evidence>
<reference evidence="7 8" key="2">
    <citation type="submission" date="2016-03" db="EMBL/GenBank/DDBJ databases">
        <title>New uncultured bacterium of the family Gallionellaceae from acid mine drainage: description and reconstruction of genome based on metagenomic analysis of microbial community.</title>
        <authorList>
            <person name="Kadnikov V."/>
            <person name="Ivasenko D."/>
            <person name="Beletsky A."/>
            <person name="Mardanov A."/>
            <person name="Danilova E."/>
            <person name="Pimenov N."/>
            <person name="Karnachuk O."/>
            <person name="Ravin N."/>
        </authorList>
    </citation>
    <scope>NUCLEOTIDE SEQUENCE [LARGE SCALE GENOMIC DNA]</scope>
    <source>
        <strain evidence="7">ShG14-8</strain>
    </source>
</reference>
<feature type="transmembrane region" description="Helical" evidence="6">
    <location>
        <begin position="85"/>
        <end position="105"/>
    </location>
</feature>
<accession>A0A139BQY4</accession>
<comment type="subcellular location">
    <subcellularLocation>
        <location evidence="1">Cell membrane</location>
        <topology evidence="1">Multi-pass membrane protein</topology>
    </subcellularLocation>
</comment>
<evidence type="ECO:0000256" key="4">
    <source>
        <dbReference type="ARBA" id="ARBA00022989"/>
    </source>
</evidence>
<dbReference type="AlphaFoldDB" id="A0A139BQY4"/>
<dbReference type="GO" id="GO:0005886">
    <property type="term" value="C:plasma membrane"/>
    <property type="evidence" value="ECO:0007669"/>
    <property type="project" value="UniProtKB-SubCell"/>
</dbReference>
<feature type="transmembrane region" description="Helical" evidence="6">
    <location>
        <begin position="358"/>
        <end position="381"/>
    </location>
</feature>
<evidence type="ECO:0000256" key="6">
    <source>
        <dbReference type="SAM" id="Phobius"/>
    </source>
</evidence>
<dbReference type="PANTHER" id="PTHR30250:SF30">
    <property type="entry name" value="LIPID III FLIPPASE"/>
    <property type="match status" value="1"/>
</dbReference>
<evidence type="ECO:0000256" key="3">
    <source>
        <dbReference type="ARBA" id="ARBA00022692"/>
    </source>
</evidence>
<feature type="transmembrane region" description="Helical" evidence="6">
    <location>
        <begin position="173"/>
        <end position="193"/>
    </location>
</feature>
<feature type="transmembrane region" description="Helical" evidence="6">
    <location>
        <begin position="147"/>
        <end position="167"/>
    </location>
</feature>
<evidence type="ECO:0000313" key="8">
    <source>
        <dbReference type="Proteomes" id="UP000070578"/>
    </source>
</evidence>
<feature type="transmembrane region" description="Helical" evidence="6">
    <location>
        <begin position="387"/>
        <end position="407"/>
    </location>
</feature>
<feature type="transmembrane region" description="Helical" evidence="6">
    <location>
        <begin position="289"/>
        <end position="309"/>
    </location>
</feature>
<protein>
    <recommendedName>
        <fullName evidence="9">Polysaccharide biosynthesis protein</fullName>
    </recommendedName>
</protein>
<evidence type="ECO:0000313" key="7">
    <source>
        <dbReference type="EMBL" id="KXS31406.1"/>
    </source>
</evidence>
<feature type="transmembrane region" description="Helical" evidence="6">
    <location>
        <begin position="329"/>
        <end position="351"/>
    </location>
</feature>
<gene>
    <name evidence="7" type="ORF">AWT59_2476</name>
</gene>
<dbReference type="Proteomes" id="UP000070578">
    <property type="component" value="Unassembled WGS sequence"/>
</dbReference>
<name>A0A139BQY4_9PROT</name>